<evidence type="ECO:0000256" key="2">
    <source>
        <dbReference type="ARBA" id="ARBA00022670"/>
    </source>
</evidence>
<keyword evidence="3" id="KW-0732">Signal</keyword>
<dbReference type="InterPro" id="IPR001314">
    <property type="entry name" value="Peptidase_S1A"/>
</dbReference>
<gene>
    <name evidence="11" type="ORF">CINC_LOCUS1550</name>
</gene>
<dbReference type="InterPro" id="IPR018114">
    <property type="entry name" value="TRYPSIN_HIS"/>
</dbReference>
<keyword evidence="7" id="KW-1015">Disulfide bond</keyword>
<keyword evidence="12" id="KW-1185">Reference proteome</keyword>
<accession>A0A9N8PZX1</accession>
<dbReference type="GO" id="GO:0006508">
    <property type="term" value="P:proteolysis"/>
    <property type="evidence" value="ECO:0007669"/>
    <property type="project" value="UniProtKB-KW"/>
</dbReference>
<evidence type="ECO:0000256" key="6">
    <source>
        <dbReference type="ARBA" id="ARBA00023145"/>
    </source>
</evidence>
<dbReference type="PANTHER" id="PTHR24276:SF91">
    <property type="entry name" value="AT26814P-RELATED"/>
    <property type="match status" value="1"/>
</dbReference>
<dbReference type="InterPro" id="IPR033116">
    <property type="entry name" value="TRYPSIN_SER"/>
</dbReference>
<evidence type="ECO:0000313" key="11">
    <source>
        <dbReference type="EMBL" id="CAD0199860.1"/>
    </source>
</evidence>
<dbReference type="AlphaFoldDB" id="A0A9N8PZX1"/>
<dbReference type="EMBL" id="LR824014">
    <property type="protein sequence ID" value="CAD0199860.1"/>
    <property type="molecule type" value="Genomic_DNA"/>
</dbReference>
<dbReference type="InterPro" id="IPR043504">
    <property type="entry name" value="Peptidase_S1_PA_chymotrypsin"/>
</dbReference>
<reference evidence="11" key="1">
    <citation type="submission" date="2021-12" db="EMBL/GenBank/DDBJ databases">
        <authorList>
            <person name="King R."/>
        </authorList>
    </citation>
    <scope>NUCLEOTIDE SEQUENCE</scope>
</reference>
<evidence type="ECO:0000256" key="7">
    <source>
        <dbReference type="ARBA" id="ARBA00023157"/>
    </source>
</evidence>
<evidence type="ECO:0000313" key="12">
    <source>
        <dbReference type="Proteomes" id="UP001154114"/>
    </source>
</evidence>
<name>A0A9N8PZX1_CHRIL</name>
<evidence type="ECO:0000256" key="5">
    <source>
        <dbReference type="ARBA" id="ARBA00022825"/>
    </source>
</evidence>
<dbReference type="InterPro" id="IPR009003">
    <property type="entry name" value="Peptidase_S1_PA"/>
</dbReference>
<feature type="region of interest" description="Disordered" evidence="9">
    <location>
        <begin position="52"/>
        <end position="77"/>
    </location>
</feature>
<sequence>MRCCSSRTDREEGFVCLHHLKTLCWLTVKLTALDMRVRKHKCTLFLSSYRPMGRQSDSSGKRSGGGPTFSRAKRNMEATVRDPQLPESIMRVLILLAILGAACAVPKQINRIVGGDPTTVQNYPYMSNMQYGFLGIWWYQACGGSLLTSTSILSAAHCYYEDSPQEWRVRLGTSFASSGGSIHAVSHLVLHPQYDDDSLDNDVAVVRLSNPAVYSNSVQPISIAGINYNVPDGTPVVAAGWGRLEYQGGFPEQLQHVSVNIINQQICAERYAYLKSQPDYDYIPDVTNGMLCAGILDVGGKDACQGDSGGPLVHNNVLIGVVSWGHECANATYPGVNARVSYFSNWIVNNA</sequence>
<organism evidence="11 12">
    <name type="scientific">Chrysodeixis includens</name>
    <name type="common">Soybean looper</name>
    <name type="synonym">Pseudoplusia includens</name>
    <dbReference type="NCBI Taxonomy" id="689277"/>
    <lineage>
        <taxon>Eukaryota</taxon>
        <taxon>Metazoa</taxon>
        <taxon>Ecdysozoa</taxon>
        <taxon>Arthropoda</taxon>
        <taxon>Hexapoda</taxon>
        <taxon>Insecta</taxon>
        <taxon>Pterygota</taxon>
        <taxon>Neoptera</taxon>
        <taxon>Endopterygota</taxon>
        <taxon>Lepidoptera</taxon>
        <taxon>Glossata</taxon>
        <taxon>Ditrysia</taxon>
        <taxon>Noctuoidea</taxon>
        <taxon>Noctuidae</taxon>
        <taxon>Plusiinae</taxon>
        <taxon>Chrysodeixis</taxon>
    </lineage>
</organism>
<protein>
    <recommendedName>
        <fullName evidence="10">Peptidase S1 domain-containing protein</fullName>
    </recommendedName>
</protein>
<comment type="similarity">
    <text evidence="1">Belongs to the peptidase S1 family.</text>
</comment>
<dbReference type="PROSITE" id="PS00135">
    <property type="entry name" value="TRYPSIN_SER"/>
    <property type="match status" value="1"/>
</dbReference>
<proteinExistence type="inferred from homology"/>
<feature type="domain" description="Peptidase S1" evidence="10">
    <location>
        <begin position="112"/>
        <end position="351"/>
    </location>
</feature>
<dbReference type="GO" id="GO:0004252">
    <property type="term" value="F:serine-type endopeptidase activity"/>
    <property type="evidence" value="ECO:0007669"/>
    <property type="project" value="InterPro"/>
</dbReference>
<dbReference type="Pfam" id="PF00089">
    <property type="entry name" value="Trypsin"/>
    <property type="match status" value="1"/>
</dbReference>
<dbReference type="Proteomes" id="UP001154114">
    <property type="component" value="Chromosome 11"/>
</dbReference>
<dbReference type="SMART" id="SM00020">
    <property type="entry name" value="Tryp_SPc"/>
    <property type="match status" value="1"/>
</dbReference>
<evidence type="ECO:0000259" key="10">
    <source>
        <dbReference type="PROSITE" id="PS50240"/>
    </source>
</evidence>
<dbReference type="PROSITE" id="PS00134">
    <property type="entry name" value="TRYPSIN_HIS"/>
    <property type="match status" value="1"/>
</dbReference>
<dbReference type="PROSITE" id="PS50240">
    <property type="entry name" value="TRYPSIN_DOM"/>
    <property type="match status" value="1"/>
</dbReference>
<keyword evidence="5 8" id="KW-0720">Serine protease</keyword>
<dbReference type="OrthoDB" id="10059102at2759"/>
<dbReference type="InterPro" id="IPR050430">
    <property type="entry name" value="Peptidase_S1"/>
</dbReference>
<dbReference type="PRINTS" id="PR00722">
    <property type="entry name" value="CHYMOTRYPSIN"/>
</dbReference>
<keyword evidence="6" id="KW-0865">Zymogen</keyword>
<keyword evidence="4 8" id="KW-0378">Hydrolase</keyword>
<dbReference type="CDD" id="cd00190">
    <property type="entry name" value="Tryp_SPc"/>
    <property type="match status" value="1"/>
</dbReference>
<evidence type="ECO:0000256" key="1">
    <source>
        <dbReference type="ARBA" id="ARBA00007664"/>
    </source>
</evidence>
<evidence type="ECO:0000256" key="3">
    <source>
        <dbReference type="ARBA" id="ARBA00022729"/>
    </source>
</evidence>
<evidence type="ECO:0000256" key="9">
    <source>
        <dbReference type="SAM" id="MobiDB-lite"/>
    </source>
</evidence>
<dbReference type="PANTHER" id="PTHR24276">
    <property type="entry name" value="POLYSERASE-RELATED"/>
    <property type="match status" value="1"/>
</dbReference>
<keyword evidence="2 8" id="KW-0645">Protease</keyword>
<dbReference type="FunFam" id="2.40.10.10:FF:000077">
    <property type="entry name" value="Predicted protein"/>
    <property type="match status" value="1"/>
</dbReference>
<evidence type="ECO:0000256" key="4">
    <source>
        <dbReference type="ARBA" id="ARBA00022801"/>
    </source>
</evidence>
<dbReference type="SUPFAM" id="SSF50494">
    <property type="entry name" value="Trypsin-like serine proteases"/>
    <property type="match status" value="1"/>
</dbReference>
<dbReference type="InterPro" id="IPR001254">
    <property type="entry name" value="Trypsin_dom"/>
</dbReference>
<dbReference type="Gene3D" id="2.40.10.10">
    <property type="entry name" value="Trypsin-like serine proteases"/>
    <property type="match status" value="1"/>
</dbReference>
<evidence type="ECO:0000256" key="8">
    <source>
        <dbReference type="RuleBase" id="RU363034"/>
    </source>
</evidence>